<reference evidence="1" key="1">
    <citation type="journal article" date="2021" name="Proc. Natl. Acad. Sci. U.S.A.">
        <title>A Catalog of Tens of Thousands of Viruses from Human Metagenomes Reveals Hidden Associations with Chronic Diseases.</title>
        <authorList>
            <person name="Tisza M.J."/>
            <person name="Buck C.B."/>
        </authorList>
    </citation>
    <scope>NUCLEOTIDE SEQUENCE</scope>
    <source>
        <strain evidence="1">Ct8dV2</strain>
    </source>
</reference>
<evidence type="ECO:0000313" key="1">
    <source>
        <dbReference type="EMBL" id="DAE08849.1"/>
    </source>
</evidence>
<proteinExistence type="predicted"/>
<organism evidence="1">
    <name type="scientific">Podoviridae sp. ct8dV2</name>
    <dbReference type="NCBI Taxonomy" id="2825222"/>
    <lineage>
        <taxon>Viruses</taxon>
        <taxon>Duplodnaviria</taxon>
        <taxon>Heunggongvirae</taxon>
        <taxon>Uroviricota</taxon>
        <taxon>Caudoviricetes</taxon>
    </lineage>
</organism>
<accession>A0A8S5PQX8</accession>
<name>A0A8S5PQX8_9CAUD</name>
<dbReference type="EMBL" id="BK015477">
    <property type="protein sequence ID" value="DAE08849.1"/>
    <property type="molecule type" value="Genomic_DNA"/>
</dbReference>
<sequence>MKKIMLGIAALMGMVGIATATEITWEGLCKNVLHPLRDNSGDPAAVAKVSDYVGTLEAKTDGQREMLVRAKVAVFAEQNPEASAEDVFSYAKQCFAEAGFAAPVTGRMYPPAVMVYWRGTAWKAEMYKVLKGIPGVEKSGDMGGFAQSAGQYEEACEIYIGTHSTWAYVGTVRMAAEKLGAEKAFGYAKRIMAQGVTMRAADAKAMMDVVYANLLTAEGVKPAEMKEFLQTANRKFTVCMPSDPTAWEPVVAGIRNALDAF</sequence>
<protein>
    <submittedName>
        <fullName evidence="1">Uncharacterized protein</fullName>
    </submittedName>
</protein>